<name>A0A075AQQ8_ROZAC</name>
<dbReference type="Proteomes" id="UP000030755">
    <property type="component" value="Unassembled WGS sequence"/>
</dbReference>
<dbReference type="HOGENOM" id="CLU_1876607_0_0_1"/>
<proteinExistence type="predicted"/>
<accession>A0A075AQQ8</accession>
<protein>
    <submittedName>
        <fullName evidence="1">Uncharacterized protein</fullName>
    </submittedName>
</protein>
<sequence>MVSFLSARPMPSNPNQSLTNLSEPEIIAKKLARLEYGLRLITFELSPFFHFSGDMMLFPSSALKNPYLRLDALKENVGDFTTNKYLDLQFREGITDEELVQLLIGKTVELKNKEELQLVREELIQTITALESLANK</sequence>
<dbReference type="EMBL" id="KE561347">
    <property type="protein sequence ID" value="EPZ30927.1"/>
    <property type="molecule type" value="Genomic_DNA"/>
</dbReference>
<evidence type="ECO:0000313" key="2">
    <source>
        <dbReference type="Proteomes" id="UP000030755"/>
    </source>
</evidence>
<dbReference type="AlphaFoldDB" id="A0A075AQQ8"/>
<evidence type="ECO:0000313" key="1">
    <source>
        <dbReference type="EMBL" id="EPZ30927.1"/>
    </source>
</evidence>
<gene>
    <name evidence="1" type="ORF">O9G_002804</name>
</gene>
<organism evidence="1 2">
    <name type="scientific">Rozella allomycis (strain CSF55)</name>
    <dbReference type="NCBI Taxonomy" id="988480"/>
    <lineage>
        <taxon>Eukaryota</taxon>
        <taxon>Fungi</taxon>
        <taxon>Fungi incertae sedis</taxon>
        <taxon>Cryptomycota</taxon>
        <taxon>Cryptomycota incertae sedis</taxon>
        <taxon>Rozella</taxon>
    </lineage>
</organism>
<reference evidence="1 2" key="1">
    <citation type="journal article" date="2013" name="Curr. Biol.">
        <title>Shared signatures of parasitism and phylogenomics unite Cryptomycota and microsporidia.</title>
        <authorList>
            <person name="James T.Y."/>
            <person name="Pelin A."/>
            <person name="Bonen L."/>
            <person name="Ahrendt S."/>
            <person name="Sain D."/>
            <person name="Corradi N."/>
            <person name="Stajich J.E."/>
        </authorList>
    </citation>
    <scope>NUCLEOTIDE SEQUENCE [LARGE SCALE GENOMIC DNA]</scope>
    <source>
        <strain evidence="1 2">CSF55</strain>
    </source>
</reference>
<keyword evidence="2" id="KW-1185">Reference proteome</keyword>